<evidence type="ECO:0008006" key="3">
    <source>
        <dbReference type="Google" id="ProtNLM"/>
    </source>
</evidence>
<dbReference type="Pfam" id="PF09351">
    <property type="entry name" value="DUF1993"/>
    <property type="match status" value="1"/>
</dbReference>
<gene>
    <name evidence="1" type="ORF">BFJ65_g17120</name>
</gene>
<dbReference type="AlphaFoldDB" id="A0A3L6MU91"/>
<organism evidence="1 2">
    <name type="scientific">Fusarium oxysporum f. sp. cepae</name>
    <dbReference type="NCBI Taxonomy" id="396571"/>
    <lineage>
        <taxon>Eukaryota</taxon>
        <taxon>Fungi</taxon>
        <taxon>Dikarya</taxon>
        <taxon>Ascomycota</taxon>
        <taxon>Pezizomycotina</taxon>
        <taxon>Sordariomycetes</taxon>
        <taxon>Hypocreomycetidae</taxon>
        <taxon>Hypocreales</taxon>
        <taxon>Nectriaceae</taxon>
        <taxon>Fusarium</taxon>
        <taxon>Fusarium oxysporum species complex</taxon>
    </lineage>
</organism>
<name>A0A3L6MU91_FUSOX</name>
<sequence length="179" mass="19633">MHTFSLYDGAIPHALASLDALSHLFDKMEAHAAQSKTSVDTLVTASLAPDMFPFAVQVYIASNMALSIAAHLGGIQPPSALVVQPGDLKTLDDLRRHVDAVRDMVKRVDRQKLVDPTAEVTWNMGPVEKKTSSAYGFLNGFAIPNMYFHVVTAYDILRNSGVEIGKTDYLDHFLGRYLA</sequence>
<dbReference type="InterPro" id="IPR018531">
    <property type="entry name" value="DUF1993"/>
</dbReference>
<evidence type="ECO:0000313" key="2">
    <source>
        <dbReference type="Proteomes" id="UP000270866"/>
    </source>
</evidence>
<protein>
    <recommendedName>
        <fullName evidence="3">DUF1993 domain-containing protein</fullName>
    </recommendedName>
</protein>
<dbReference type="InterPro" id="IPR034660">
    <property type="entry name" value="DinB/YfiT-like"/>
</dbReference>
<comment type="caution">
    <text evidence="1">The sequence shown here is derived from an EMBL/GenBank/DDBJ whole genome shotgun (WGS) entry which is preliminary data.</text>
</comment>
<reference evidence="1 2" key="1">
    <citation type="journal article" date="2018" name="Sci. Rep.">
        <title>Characterisation of pathogen-specific regions and novel effector candidates in Fusarium oxysporum f. sp. cepae.</title>
        <authorList>
            <person name="Armitage A.D."/>
            <person name="Taylor A."/>
            <person name="Sobczyk M.K."/>
            <person name="Baxter L."/>
            <person name="Greenfield B.P."/>
            <person name="Bates H.J."/>
            <person name="Wilson F."/>
            <person name="Jackson A.C."/>
            <person name="Ott S."/>
            <person name="Harrison R.J."/>
            <person name="Clarkson J.P."/>
        </authorList>
    </citation>
    <scope>NUCLEOTIDE SEQUENCE [LARGE SCALE GENOMIC DNA]</scope>
    <source>
        <strain evidence="1 2">FoC_Fus2</strain>
    </source>
</reference>
<proteinExistence type="predicted"/>
<evidence type="ECO:0000313" key="1">
    <source>
        <dbReference type="EMBL" id="RKK08458.1"/>
    </source>
</evidence>
<dbReference type="Gene3D" id="1.20.120.450">
    <property type="entry name" value="dinb family like domain"/>
    <property type="match status" value="1"/>
</dbReference>
<dbReference type="PANTHER" id="PTHR36922">
    <property type="entry name" value="BLL2446 PROTEIN"/>
    <property type="match status" value="1"/>
</dbReference>
<dbReference type="EMBL" id="MRCU01000014">
    <property type="protein sequence ID" value="RKK08458.1"/>
    <property type="molecule type" value="Genomic_DNA"/>
</dbReference>
<dbReference type="PANTHER" id="PTHR36922:SF1">
    <property type="entry name" value="DUF1993 DOMAIN-CONTAINING PROTEIN"/>
    <property type="match status" value="1"/>
</dbReference>
<dbReference type="SUPFAM" id="SSF109854">
    <property type="entry name" value="DinB/YfiT-like putative metalloenzymes"/>
    <property type="match status" value="1"/>
</dbReference>
<dbReference type="Proteomes" id="UP000270866">
    <property type="component" value="Unassembled WGS sequence"/>
</dbReference>
<accession>A0A3L6MU91</accession>